<proteinExistence type="predicted"/>
<dbReference type="EMBL" id="QBIY01012878">
    <property type="protein sequence ID" value="RXN14766.1"/>
    <property type="molecule type" value="Genomic_DNA"/>
</dbReference>
<reference evidence="2 3" key="1">
    <citation type="submission" date="2018-03" db="EMBL/GenBank/DDBJ databases">
        <title>Draft genome sequence of Rohu Carp (Labeo rohita).</title>
        <authorList>
            <person name="Das P."/>
            <person name="Kushwaha B."/>
            <person name="Joshi C.G."/>
            <person name="Kumar D."/>
            <person name="Nagpure N.S."/>
            <person name="Sahoo L."/>
            <person name="Das S.P."/>
            <person name="Bit A."/>
            <person name="Patnaik S."/>
            <person name="Meher P.K."/>
            <person name="Jayasankar P."/>
            <person name="Koringa P.G."/>
            <person name="Patel N.V."/>
            <person name="Hinsu A.T."/>
            <person name="Kumar R."/>
            <person name="Pandey M."/>
            <person name="Agarwal S."/>
            <person name="Srivastava S."/>
            <person name="Singh M."/>
            <person name="Iquebal M.A."/>
            <person name="Jaiswal S."/>
            <person name="Angadi U.B."/>
            <person name="Kumar N."/>
            <person name="Raza M."/>
            <person name="Shah T.M."/>
            <person name="Rai A."/>
            <person name="Jena J.K."/>
        </authorList>
    </citation>
    <scope>NUCLEOTIDE SEQUENCE [LARGE SCALE GENOMIC DNA]</scope>
    <source>
        <strain evidence="2">DASCIFA01</strain>
        <tissue evidence="2">Testis</tissue>
    </source>
</reference>
<dbReference type="InterPro" id="IPR041300">
    <property type="entry name" value="CxC7"/>
</dbReference>
<comment type="caution">
    <text evidence="2">The sequence shown here is derived from an EMBL/GenBank/DDBJ whole genome shotgun (WGS) entry which is preliminary data.</text>
</comment>
<dbReference type="Pfam" id="PF18866">
    <property type="entry name" value="CxC7"/>
    <property type="match status" value="1"/>
</dbReference>
<dbReference type="Proteomes" id="UP000290572">
    <property type="component" value="Unassembled WGS sequence"/>
</dbReference>
<feature type="domain" description="CxC7-like cysteine cluster associated with KDZ transposases" evidence="1">
    <location>
        <begin position="90"/>
        <end position="149"/>
    </location>
</feature>
<evidence type="ECO:0000313" key="2">
    <source>
        <dbReference type="EMBL" id="RXN14766.1"/>
    </source>
</evidence>
<keyword evidence="3" id="KW-1185">Reference proteome</keyword>
<sequence>MMAAQTVAGGLPKLARGSLDPIFCIPKKNKYEVTTLPEEILHMIFILVVLQDGDPAIHTPALTCTRFWRIMRGEYFLKEARFCWLDSVVNWKAFSEEHRRTYRIPYQISCCIQCKSLYKDCEGYRGCGQRGKLQGFYSDNESAGYCSADGGWRHFVITDFLLDM</sequence>
<gene>
    <name evidence="2" type="ORF">ROHU_008909</name>
</gene>
<name>A0A498M5L6_LABRO</name>
<dbReference type="AlphaFoldDB" id="A0A498M5L6"/>
<evidence type="ECO:0000313" key="3">
    <source>
        <dbReference type="Proteomes" id="UP000290572"/>
    </source>
</evidence>
<evidence type="ECO:0000259" key="1">
    <source>
        <dbReference type="Pfam" id="PF18866"/>
    </source>
</evidence>
<accession>A0A498M5L6</accession>
<organism evidence="2 3">
    <name type="scientific">Labeo rohita</name>
    <name type="common">Indian major carp</name>
    <name type="synonym">Cyprinus rohita</name>
    <dbReference type="NCBI Taxonomy" id="84645"/>
    <lineage>
        <taxon>Eukaryota</taxon>
        <taxon>Metazoa</taxon>
        <taxon>Chordata</taxon>
        <taxon>Craniata</taxon>
        <taxon>Vertebrata</taxon>
        <taxon>Euteleostomi</taxon>
        <taxon>Actinopterygii</taxon>
        <taxon>Neopterygii</taxon>
        <taxon>Teleostei</taxon>
        <taxon>Ostariophysi</taxon>
        <taxon>Cypriniformes</taxon>
        <taxon>Cyprinidae</taxon>
        <taxon>Labeoninae</taxon>
        <taxon>Labeonini</taxon>
        <taxon>Labeo</taxon>
    </lineage>
</organism>
<protein>
    <recommendedName>
        <fullName evidence="1">CxC7-like cysteine cluster associated with KDZ transposases domain-containing protein</fullName>
    </recommendedName>
</protein>